<organism evidence="12 13">
    <name type="scientific">Nocardioides silvaticus</name>
    <dbReference type="NCBI Taxonomy" id="2201891"/>
    <lineage>
        <taxon>Bacteria</taxon>
        <taxon>Bacillati</taxon>
        <taxon>Actinomycetota</taxon>
        <taxon>Actinomycetes</taxon>
        <taxon>Propionibacteriales</taxon>
        <taxon>Nocardioidaceae</taxon>
        <taxon>Nocardioides</taxon>
    </lineage>
</organism>
<evidence type="ECO:0000313" key="13">
    <source>
        <dbReference type="Proteomes" id="UP000245507"/>
    </source>
</evidence>
<protein>
    <recommendedName>
        <fullName evidence="2">histidine kinase</fullName>
        <ecNumber evidence="2">2.7.13.3</ecNumber>
    </recommendedName>
</protein>
<feature type="domain" description="Histidine kinase/HSP90-like ATPase" evidence="11">
    <location>
        <begin position="218"/>
        <end position="309"/>
    </location>
</feature>
<dbReference type="GO" id="GO:0005524">
    <property type="term" value="F:ATP binding"/>
    <property type="evidence" value="ECO:0007669"/>
    <property type="project" value="UniProtKB-KW"/>
</dbReference>
<keyword evidence="4" id="KW-0808">Transferase</keyword>
<evidence type="ECO:0000256" key="1">
    <source>
        <dbReference type="ARBA" id="ARBA00000085"/>
    </source>
</evidence>
<evidence type="ECO:0000256" key="8">
    <source>
        <dbReference type="ARBA" id="ARBA00023012"/>
    </source>
</evidence>
<feature type="coiled-coil region" evidence="9">
    <location>
        <begin position="83"/>
        <end position="117"/>
    </location>
</feature>
<feature type="compositionally biased region" description="Low complexity" evidence="10">
    <location>
        <begin position="18"/>
        <end position="31"/>
    </location>
</feature>
<keyword evidence="7" id="KW-0067">ATP-binding</keyword>
<dbReference type="CDD" id="cd16917">
    <property type="entry name" value="HATPase_UhpB-NarQ-NarX-like"/>
    <property type="match status" value="1"/>
</dbReference>
<dbReference type="AlphaFoldDB" id="A0A316T953"/>
<name>A0A316T953_9ACTN</name>
<sequence length="311" mass="33920">MRRASPRRRLFSVPLRGRWGRGPTTRGVPTGYSRRRTHAGPERAYHRPMPSFLQRCGHPGHPGHQALFAAGWLLSAAVAGVAVVQWNARLREAEQRAEQAERSRDEAARRRAVEERLRIARDLHDSLTHSISVIKVQAGVATHLARKNGEQPSEALLAIQAASTEAVRELRSTLDVLRRDDDNGSGLDRLPALVDSVRSSGLATTFRVLGPRRPLPTPVEQAAYRVVQEALTNTARHAGDATATVEITYGERSLTVRVEDDGAGSVPGPVPGYGLVGMRERVTALGGRVTAEPLPDRGFRVHAELPLDQAS</sequence>
<evidence type="ECO:0000256" key="9">
    <source>
        <dbReference type="SAM" id="Coils"/>
    </source>
</evidence>
<comment type="caution">
    <text evidence="12">The sequence shown here is derived from an EMBL/GenBank/DDBJ whole genome shotgun (WGS) entry which is preliminary data.</text>
</comment>
<evidence type="ECO:0000313" key="12">
    <source>
        <dbReference type="EMBL" id="PWN00880.1"/>
    </source>
</evidence>
<dbReference type="InterPro" id="IPR003594">
    <property type="entry name" value="HATPase_dom"/>
</dbReference>
<evidence type="ECO:0000256" key="6">
    <source>
        <dbReference type="ARBA" id="ARBA00022777"/>
    </source>
</evidence>
<gene>
    <name evidence="12" type="ORF">DJ010_21375</name>
</gene>
<evidence type="ECO:0000256" key="4">
    <source>
        <dbReference type="ARBA" id="ARBA00022679"/>
    </source>
</evidence>
<keyword evidence="9" id="KW-0175">Coiled coil</keyword>
<comment type="catalytic activity">
    <reaction evidence="1">
        <text>ATP + protein L-histidine = ADP + protein N-phospho-L-histidine.</text>
        <dbReference type="EC" id="2.7.13.3"/>
    </reaction>
</comment>
<dbReference type="InterPro" id="IPR036890">
    <property type="entry name" value="HATPase_C_sf"/>
</dbReference>
<keyword evidence="13" id="KW-1185">Reference proteome</keyword>
<evidence type="ECO:0000256" key="5">
    <source>
        <dbReference type="ARBA" id="ARBA00022741"/>
    </source>
</evidence>
<keyword evidence="8" id="KW-0902">Two-component regulatory system</keyword>
<dbReference type="SMART" id="SM00387">
    <property type="entry name" value="HATPase_c"/>
    <property type="match status" value="1"/>
</dbReference>
<dbReference type="InterPro" id="IPR050482">
    <property type="entry name" value="Sensor_HK_TwoCompSys"/>
</dbReference>
<reference evidence="12 13" key="1">
    <citation type="submission" date="2018-05" db="EMBL/GenBank/DDBJ databases">
        <title>Nocardioides silvaticus genome.</title>
        <authorList>
            <person name="Li C."/>
            <person name="Wang G."/>
        </authorList>
    </citation>
    <scope>NUCLEOTIDE SEQUENCE [LARGE SCALE GENOMIC DNA]</scope>
    <source>
        <strain evidence="12 13">CCTCC AB 2018079</strain>
    </source>
</reference>
<keyword evidence="6 12" id="KW-0418">Kinase</keyword>
<accession>A0A316T953</accession>
<dbReference type="InterPro" id="IPR011712">
    <property type="entry name" value="Sig_transdc_His_kin_sub3_dim/P"/>
</dbReference>
<dbReference type="OrthoDB" id="227596at2"/>
<dbReference type="EC" id="2.7.13.3" evidence="2"/>
<evidence type="ECO:0000256" key="2">
    <source>
        <dbReference type="ARBA" id="ARBA00012438"/>
    </source>
</evidence>
<dbReference type="EMBL" id="QGDD01000014">
    <property type="protein sequence ID" value="PWN00880.1"/>
    <property type="molecule type" value="Genomic_DNA"/>
</dbReference>
<dbReference type="Gene3D" id="1.20.5.1930">
    <property type="match status" value="1"/>
</dbReference>
<dbReference type="Gene3D" id="3.30.565.10">
    <property type="entry name" value="Histidine kinase-like ATPase, C-terminal domain"/>
    <property type="match status" value="1"/>
</dbReference>
<dbReference type="SUPFAM" id="SSF55874">
    <property type="entry name" value="ATPase domain of HSP90 chaperone/DNA topoisomerase II/histidine kinase"/>
    <property type="match status" value="1"/>
</dbReference>
<evidence type="ECO:0000259" key="11">
    <source>
        <dbReference type="SMART" id="SM00387"/>
    </source>
</evidence>
<evidence type="ECO:0000256" key="10">
    <source>
        <dbReference type="SAM" id="MobiDB-lite"/>
    </source>
</evidence>
<keyword evidence="3" id="KW-0597">Phosphoprotein</keyword>
<dbReference type="PANTHER" id="PTHR24421">
    <property type="entry name" value="NITRATE/NITRITE SENSOR PROTEIN NARX-RELATED"/>
    <property type="match status" value="1"/>
</dbReference>
<dbReference type="GO" id="GO:0000155">
    <property type="term" value="F:phosphorelay sensor kinase activity"/>
    <property type="evidence" value="ECO:0007669"/>
    <property type="project" value="InterPro"/>
</dbReference>
<dbReference type="PANTHER" id="PTHR24421:SF10">
    <property type="entry name" value="NITRATE_NITRITE SENSOR PROTEIN NARQ"/>
    <property type="match status" value="1"/>
</dbReference>
<dbReference type="GO" id="GO:0016020">
    <property type="term" value="C:membrane"/>
    <property type="evidence" value="ECO:0007669"/>
    <property type="project" value="InterPro"/>
</dbReference>
<proteinExistence type="predicted"/>
<dbReference type="Pfam" id="PF07730">
    <property type="entry name" value="HisKA_3"/>
    <property type="match status" value="1"/>
</dbReference>
<dbReference type="GO" id="GO:0046983">
    <property type="term" value="F:protein dimerization activity"/>
    <property type="evidence" value="ECO:0007669"/>
    <property type="project" value="InterPro"/>
</dbReference>
<dbReference type="Proteomes" id="UP000245507">
    <property type="component" value="Unassembled WGS sequence"/>
</dbReference>
<keyword evidence="5" id="KW-0547">Nucleotide-binding</keyword>
<feature type="region of interest" description="Disordered" evidence="10">
    <location>
        <begin position="18"/>
        <end position="45"/>
    </location>
</feature>
<evidence type="ECO:0000256" key="7">
    <source>
        <dbReference type="ARBA" id="ARBA00022840"/>
    </source>
</evidence>
<evidence type="ECO:0000256" key="3">
    <source>
        <dbReference type="ARBA" id="ARBA00022553"/>
    </source>
</evidence>
<dbReference type="Pfam" id="PF02518">
    <property type="entry name" value="HATPase_c"/>
    <property type="match status" value="1"/>
</dbReference>